<evidence type="ECO:0000313" key="2">
    <source>
        <dbReference type="Proteomes" id="UP000004846"/>
    </source>
</evidence>
<proteinExistence type="predicted"/>
<dbReference type="HOGENOM" id="CLU_076318_1_1_9"/>
<dbReference type="EMBL" id="AEBR01000054">
    <property type="protein sequence ID" value="EFM82709.1"/>
    <property type="molecule type" value="Genomic_DNA"/>
</dbReference>
<dbReference type="Pfam" id="PF04463">
    <property type="entry name" value="2-thiour_desulf"/>
    <property type="match status" value="1"/>
</dbReference>
<comment type="caution">
    <text evidence="1">The sequence shown here is derived from an EMBL/GenBank/DDBJ whole genome shotgun (WGS) entry which is preliminary data.</text>
</comment>
<dbReference type="GeneID" id="60893998"/>
<accession>A0A125W5S1</accession>
<dbReference type="RefSeq" id="WP_002357428.1">
    <property type="nucleotide sequence ID" value="NZ_GL454455.1"/>
</dbReference>
<protein>
    <submittedName>
        <fullName evidence="1">Uncharacterized protein</fullName>
    </submittedName>
</protein>
<dbReference type="PANTHER" id="PTHR30087">
    <property type="entry name" value="INNER MEMBRANE PROTEIN"/>
    <property type="match status" value="1"/>
</dbReference>
<reference evidence="1 2" key="1">
    <citation type="submission" date="2010-07" db="EMBL/GenBank/DDBJ databases">
        <authorList>
            <person name="Sid Ahmed O."/>
        </authorList>
    </citation>
    <scope>NUCLEOTIDE SEQUENCE [LARGE SCALE GENOMIC DNA]</scope>
    <source>
        <strain evidence="1 2">TX4248</strain>
    </source>
</reference>
<gene>
    <name evidence="1" type="ORF">HMPREF9498_01646</name>
</gene>
<dbReference type="AlphaFoldDB" id="A0A125W5S1"/>
<evidence type="ECO:0000313" key="1">
    <source>
        <dbReference type="EMBL" id="EFM82709.1"/>
    </source>
</evidence>
<dbReference type="Proteomes" id="UP000004846">
    <property type="component" value="Unassembled WGS sequence"/>
</dbReference>
<sequence>MIGISSCLGGICCRYDGKSQEQEALKQLVTNGKAIMICPEVLGELPIPRPPAEIIGGDGFDVWANTAYVYTDNGEDVTEAFKAGAQRAYQKLKTQQITTLILKEKSPSCGSQLIYDGQFSGIKKAGVGVATAYFIQQGMTVYSEETWQLADISF</sequence>
<dbReference type="PANTHER" id="PTHR30087:SF1">
    <property type="entry name" value="HYPOTHETICAL CYTOSOLIC PROTEIN"/>
    <property type="match status" value="1"/>
</dbReference>
<name>A0A125W5S1_ENTFL</name>
<organism evidence="1 2">
    <name type="scientific">Enterococcus faecalis TX4248</name>
    <dbReference type="NCBI Taxonomy" id="749495"/>
    <lineage>
        <taxon>Bacteria</taxon>
        <taxon>Bacillati</taxon>
        <taxon>Bacillota</taxon>
        <taxon>Bacilli</taxon>
        <taxon>Lactobacillales</taxon>
        <taxon>Enterococcaceae</taxon>
        <taxon>Enterococcus</taxon>
    </lineage>
</organism>
<dbReference type="InterPro" id="IPR007553">
    <property type="entry name" value="2-thiour_desulf"/>
</dbReference>